<dbReference type="Proteomes" id="UP000317429">
    <property type="component" value="Chromosome"/>
</dbReference>
<sequence length="160" mass="16563">MSGLNPPAARISGRGGRWRPAQAALCHGVLLLLLTGGCGAPQTGPNTHPVTGSVIYQGKPAAAVTLTFSPKGEGFTTQAVTDRAGRFTVATYYDMGKKSKPGMVAGAYLVTAIKLDTASITSTMSAPKDLLPRKYGTTETSGLTAEVILGKENVVNLNLE</sequence>
<dbReference type="OrthoDB" id="268362at2"/>
<gene>
    <name evidence="1" type="ORF">Pla175_26730</name>
</gene>
<organism evidence="1 2">
    <name type="scientific">Pirellulimonas nuda</name>
    <dbReference type="NCBI Taxonomy" id="2528009"/>
    <lineage>
        <taxon>Bacteria</taxon>
        <taxon>Pseudomonadati</taxon>
        <taxon>Planctomycetota</taxon>
        <taxon>Planctomycetia</taxon>
        <taxon>Pirellulales</taxon>
        <taxon>Lacipirellulaceae</taxon>
        <taxon>Pirellulimonas</taxon>
    </lineage>
</organism>
<name>A0A518DCS2_9BACT</name>
<reference evidence="1 2" key="1">
    <citation type="submission" date="2019-02" db="EMBL/GenBank/DDBJ databases">
        <title>Deep-cultivation of Planctomycetes and their phenomic and genomic characterization uncovers novel biology.</title>
        <authorList>
            <person name="Wiegand S."/>
            <person name="Jogler M."/>
            <person name="Boedeker C."/>
            <person name="Pinto D."/>
            <person name="Vollmers J."/>
            <person name="Rivas-Marin E."/>
            <person name="Kohn T."/>
            <person name="Peeters S.H."/>
            <person name="Heuer A."/>
            <person name="Rast P."/>
            <person name="Oberbeckmann S."/>
            <person name="Bunk B."/>
            <person name="Jeske O."/>
            <person name="Meyerdierks A."/>
            <person name="Storesund J.E."/>
            <person name="Kallscheuer N."/>
            <person name="Luecker S."/>
            <person name="Lage O.M."/>
            <person name="Pohl T."/>
            <person name="Merkel B.J."/>
            <person name="Hornburger P."/>
            <person name="Mueller R.-W."/>
            <person name="Bruemmer F."/>
            <person name="Labrenz M."/>
            <person name="Spormann A.M."/>
            <person name="Op den Camp H."/>
            <person name="Overmann J."/>
            <person name="Amann R."/>
            <person name="Jetten M.S.M."/>
            <person name="Mascher T."/>
            <person name="Medema M.H."/>
            <person name="Devos D.P."/>
            <person name="Kaster A.-K."/>
            <person name="Ovreas L."/>
            <person name="Rohde M."/>
            <person name="Galperin M.Y."/>
            <person name="Jogler C."/>
        </authorList>
    </citation>
    <scope>NUCLEOTIDE SEQUENCE [LARGE SCALE GENOMIC DNA]</scope>
    <source>
        <strain evidence="1 2">Pla175</strain>
    </source>
</reference>
<dbReference type="RefSeq" id="WP_145285503.1">
    <property type="nucleotide sequence ID" value="NZ_CP036291.1"/>
</dbReference>
<proteinExistence type="predicted"/>
<protein>
    <recommendedName>
        <fullName evidence="3">Nickel uptake substrate-specific transmembrane region</fullName>
    </recommendedName>
</protein>
<keyword evidence="2" id="KW-1185">Reference proteome</keyword>
<dbReference type="EMBL" id="CP036291">
    <property type="protein sequence ID" value="QDU89284.1"/>
    <property type="molecule type" value="Genomic_DNA"/>
</dbReference>
<evidence type="ECO:0008006" key="3">
    <source>
        <dbReference type="Google" id="ProtNLM"/>
    </source>
</evidence>
<evidence type="ECO:0000313" key="1">
    <source>
        <dbReference type="EMBL" id="QDU89284.1"/>
    </source>
</evidence>
<dbReference type="KEGG" id="pnd:Pla175_26730"/>
<accession>A0A518DCS2</accession>
<dbReference type="AlphaFoldDB" id="A0A518DCS2"/>
<evidence type="ECO:0000313" key="2">
    <source>
        <dbReference type="Proteomes" id="UP000317429"/>
    </source>
</evidence>